<dbReference type="PANTHER" id="PTHR48100:SF1">
    <property type="entry name" value="HISTIDINE PHOSPHATASE FAMILY PROTEIN-RELATED"/>
    <property type="match status" value="1"/>
</dbReference>
<dbReference type="Gene3D" id="3.40.50.1240">
    <property type="entry name" value="Phosphoglycerate mutase-like"/>
    <property type="match status" value="1"/>
</dbReference>
<dbReference type="SMART" id="SM00855">
    <property type="entry name" value="PGAM"/>
    <property type="match status" value="1"/>
</dbReference>
<dbReference type="PANTHER" id="PTHR48100">
    <property type="entry name" value="BROAD-SPECIFICITY PHOSPHATASE YOR283W-RELATED"/>
    <property type="match status" value="1"/>
</dbReference>
<evidence type="ECO:0000313" key="3">
    <source>
        <dbReference type="Proteomes" id="UP000287198"/>
    </source>
</evidence>
<dbReference type="GO" id="GO:0016791">
    <property type="term" value="F:phosphatase activity"/>
    <property type="evidence" value="ECO:0007669"/>
    <property type="project" value="TreeGrafter"/>
</dbReference>
<dbReference type="SUPFAM" id="SSF53254">
    <property type="entry name" value="Phosphoglycerate mutase-like"/>
    <property type="match status" value="1"/>
</dbReference>
<evidence type="ECO:0000256" key="1">
    <source>
        <dbReference type="SAM" id="SignalP"/>
    </source>
</evidence>
<feature type="signal peptide" evidence="1">
    <location>
        <begin position="1"/>
        <end position="23"/>
    </location>
</feature>
<evidence type="ECO:0000313" key="2">
    <source>
        <dbReference type="EMBL" id="RUO54758.1"/>
    </source>
</evidence>
<comment type="caution">
    <text evidence="2">The sequence shown here is derived from an EMBL/GenBank/DDBJ whole genome shotgun (WGS) entry which is preliminary data.</text>
</comment>
<dbReference type="Proteomes" id="UP000287198">
    <property type="component" value="Unassembled WGS sequence"/>
</dbReference>
<gene>
    <name evidence="2" type="ORF">CWI69_04965</name>
</gene>
<dbReference type="AlphaFoldDB" id="A0A432Y1D2"/>
<dbReference type="Pfam" id="PF00300">
    <property type="entry name" value="His_Phos_1"/>
    <property type="match status" value="1"/>
</dbReference>
<dbReference type="GO" id="GO:0005737">
    <property type="term" value="C:cytoplasm"/>
    <property type="evidence" value="ECO:0007669"/>
    <property type="project" value="TreeGrafter"/>
</dbReference>
<reference evidence="3" key="1">
    <citation type="journal article" date="2018" name="Front. Microbiol.">
        <title>Genome-Based Analysis Reveals the Taxonomy and Diversity of the Family Idiomarinaceae.</title>
        <authorList>
            <person name="Liu Y."/>
            <person name="Lai Q."/>
            <person name="Shao Z."/>
        </authorList>
    </citation>
    <scope>NUCLEOTIDE SEQUENCE [LARGE SCALE GENOMIC DNA]</scope>
    <source>
        <strain evidence="3">BH195</strain>
    </source>
</reference>
<feature type="chain" id="PRO_5019214501" evidence="1">
    <location>
        <begin position="24"/>
        <end position="165"/>
    </location>
</feature>
<dbReference type="InterPro" id="IPR013078">
    <property type="entry name" value="His_Pase_superF_clade-1"/>
</dbReference>
<sequence>MSRLLTVLTLICIGVLGSSSVMAQDFSIIVVRHAEKAVAESDPPLSEKGQRRAQALAEMLSKVQISAIYSTPYKRTEQTVSPLAQQHGLEVKNYRAGDGENLAAQLRDAQQDVLVVGHSNTVPGIVRALDIEVEDLTEQDYGDVFVVQFRQGKPQLLRLMVPVQE</sequence>
<dbReference type="EMBL" id="PIPW01000001">
    <property type="protein sequence ID" value="RUO54758.1"/>
    <property type="molecule type" value="Genomic_DNA"/>
</dbReference>
<dbReference type="InterPro" id="IPR029033">
    <property type="entry name" value="His_PPase_superfam"/>
</dbReference>
<protein>
    <submittedName>
        <fullName evidence="2">Histidine phosphatase family protein</fullName>
    </submittedName>
</protein>
<keyword evidence="1" id="KW-0732">Signal</keyword>
<organism evidence="2 3">
    <name type="scientific">Pseudidiomarina halophila</name>
    <dbReference type="NCBI Taxonomy" id="1449799"/>
    <lineage>
        <taxon>Bacteria</taxon>
        <taxon>Pseudomonadati</taxon>
        <taxon>Pseudomonadota</taxon>
        <taxon>Gammaproteobacteria</taxon>
        <taxon>Alteromonadales</taxon>
        <taxon>Idiomarinaceae</taxon>
        <taxon>Pseudidiomarina</taxon>
    </lineage>
</organism>
<keyword evidence="3" id="KW-1185">Reference proteome</keyword>
<name>A0A432Y1D2_9GAMM</name>
<proteinExistence type="predicted"/>
<dbReference type="CDD" id="cd07067">
    <property type="entry name" value="HP_PGM_like"/>
    <property type="match status" value="1"/>
</dbReference>
<accession>A0A432Y1D2</accession>
<dbReference type="InterPro" id="IPR050275">
    <property type="entry name" value="PGM_Phosphatase"/>
</dbReference>